<dbReference type="PIRSF" id="PIRSF003230">
    <property type="entry name" value="YbgC"/>
    <property type="match status" value="1"/>
</dbReference>
<dbReference type="CDD" id="cd00586">
    <property type="entry name" value="4HBT"/>
    <property type="match status" value="1"/>
</dbReference>
<dbReference type="AlphaFoldDB" id="A0A1M6PRG2"/>
<organism evidence="3 4">
    <name type="scientific">Anaerocolumna jejuensis DSM 15929</name>
    <dbReference type="NCBI Taxonomy" id="1121322"/>
    <lineage>
        <taxon>Bacteria</taxon>
        <taxon>Bacillati</taxon>
        <taxon>Bacillota</taxon>
        <taxon>Clostridia</taxon>
        <taxon>Lachnospirales</taxon>
        <taxon>Lachnospiraceae</taxon>
        <taxon>Anaerocolumna</taxon>
    </lineage>
</organism>
<protein>
    <submittedName>
        <fullName evidence="3">Acyl-CoA thioester hydrolase</fullName>
    </submittedName>
</protein>
<dbReference type="InterPro" id="IPR006684">
    <property type="entry name" value="YbgC/YbaW"/>
</dbReference>
<accession>A0A1M6PRG2</accession>
<keyword evidence="2 3" id="KW-0378">Hydrolase</keyword>
<sequence length="139" mass="15975">MNIRPYVRKAQYYETDQMGIIHHANYIHWMEEARVDFMEQVGFGYDRAVKEGIDFALLGLSCEYKSMVSFGDTVNIEVSISALTVTKMTVHYQITDAVTGKLRTTGESIHCYFDSNRKRPVSLKKVLPELYDLFASYVA</sequence>
<gene>
    <name evidence="3" type="ORF">SAMN02745136_01702</name>
</gene>
<comment type="similarity">
    <text evidence="1">Belongs to the 4-hydroxybenzoyl-CoA thioesterase family.</text>
</comment>
<dbReference type="RefSeq" id="WP_073274805.1">
    <property type="nucleotide sequence ID" value="NZ_FRAC01000009.1"/>
</dbReference>
<dbReference type="PANTHER" id="PTHR31793">
    <property type="entry name" value="4-HYDROXYBENZOYL-COA THIOESTERASE FAMILY MEMBER"/>
    <property type="match status" value="1"/>
</dbReference>
<name>A0A1M6PRG2_9FIRM</name>
<dbReference type="NCBIfam" id="TIGR00051">
    <property type="entry name" value="YbgC/FadM family acyl-CoA thioesterase"/>
    <property type="match status" value="1"/>
</dbReference>
<reference evidence="3 4" key="1">
    <citation type="submission" date="2016-11" db="EMBL/GenBank/DDBJ databases">
        <authorList>
            <person name="Jaros S."/>
            <person name="Januszkiewicz K."/>
            <person name="Wedrychowicz H."/>
        </authorList>
    </citation>
    <scope>NUCLEOTIDE SEQUENCE [LARGE SCALE GENOMIC DNA]</scope>
    <source>
        <strain evidence="3 4">DSM 15929</strain>
    </source>
</reference>
<dbReference type="SUPFAM" id="SSF54637">
    <property type="entry name" value="Thioesterase/thiol ester dehydrase-isomerase"/>
    <property type="match status" value="1"/>
</dbReference>
<evidence type="ECO:0000313" key="4">
    <source>
        <dbReference type="Proteomes" id="UP000184386"/>
    </source>
</evidence>
<evidence type="ECO:0000313" key="3">
    <source>
        <dbReference type="EMBL" id="SHK10527.1"/>
    </source>
</evidence>
<dbReference type="Proteomes" id="UP000184386">
    <property type="component" value="Unassembled WGS sequence"/>
</dbReference>
<dbReference type="EMBL" id="FRAC01000009">
    <property type="protein sequence ID" value="SHK10527.1"/>
    <property type="molecule type" value="Genomic_DNA"/>
</dbReference>
<evidence type="ECO:0000256" key="1">
    <source>
        <dbReference type="ARBA" id="ARBA00005953"/>
    </source>
</evidence>
<dbReference type="Pfam" id="PF13279">
    <property type="entry name" value="4HBT_2"/>
    <property type="match status" value="1"/>
</dbReference>
<dbReference type="GO" id="GO:0047617">
    <property type="term" value="F:fatty acyl-CoA hydrolase activity"/>
    <property type="evidence" value="ECO:0007669"/>
    <property type="project" value="TreeGrafter"/>
</dbReference>
<proteinExistence type="inferred from homology"/>
<dbReference type="OrthoDB" id="9800856at2"/>
<dbReference type="STRING" id="1121322.SAMN02745136_01702"/>
<dbReference type="InterPro" id="IPR050563">
    <property type="entry name" value="4-hydroxybenzoyl-CoA_TE"/>
</dbReference>
<keyword evidence="4" id="KW-1185">Reference proteome</keyword>
<dbReference type="Gene3D" id="3.10.129.10">
    <property type="entry name" value="Hotdog Thioesterase"/>
    <property type="match status" value="1"/>
</dbReference>
<evidence type="ECO:0000256" key="2">
    <source>
        <dbReference type="ARBA" id="ARBA00022801"/>
    </source>
</evidence>
<dbReference type="InterPro" id="IPR029069">
    <property type="entry name" value="HotDog_dom_sf"/>
</dbReference>
<dbReference type="PANTHER" id="PTHR31793:SF27">
    <property type="entry name" value="NOVEL THIOESTERASE SUPERFAMILY DOMAIN AND SAPOSIN A-TYPE DOMAIN CONTAINING PROTEIN (0610012H03RIK)"/>
    <property type="match status" value="1"/>
</dbReference>